<accession>A0A4P6Q3X0</accession>
<dbReference type="SMART" id="SM00267">
    <property type="entry name" value="GGDEF"/>
    <property type="match status" value="1"/>
</dbReference>
<dbReference type="Pfam" id="PF00990">
    <property type="entry name" value="GGDEF"/>
    <property type="match status" value="1"/>
</dbReference>
<evidence type="ECO:0000256" key="1">
    <source>
        <dbReference type="SAM" id="MobiDB-lite"/>
    </source>
</evidence>
<keyword evidence="2" id="KW-0812">Transmembrane</keyword>
<gene>
    <name evidence="4" type="primary">dosC</name>
    <name evidence="4" type="ORF">EKD16_18110</name>
</gene>
<dbReference type="PANTHER" id="PTHR45138:SF9">
    <property type="entry name" value="DIGUANYLATE CYCLASE DGCM-RELATED"/>
    <property type="match status" value="1"/>
</dbReference>
<dbReference type="AlphaFoldDB" id="A0A4P6Q3X0"/>
<feature type="transmembrane region" description="Helical" evidence="2">
    <location>
        <begin position="140"/>
        <end position="166"/>
    </location>
</feature>
<dbReference type="NCBIfam" id="TIGR00254">
    <property type="entry name" value="GGDEF"/>
    <property type="match status" value="1"/>
</dbReference>
<evidence type="ECO:0000313" key="5">
    <source>
        <dbReference type="Proteomes" id="UP000292235"/>
    </source>
</evidence>
<dbReference type="Gene3D" id="3.30.70.270">
    <property type="match status" value="1"/>
</dbReference>
<dbReference type="InterPro" id="IPR050469">
    <property type="entry name" value="Diguanylate_Cyclase"/>
</dbReference>
<keyword evidence="2" id="KW-0472">Membrane</keyword>
<evidence type="ECO:0000313" key="4">
    <source>
        <dbReference type="EMBL" id="QBI55386.1"/>
    </source>
</evidence>
<dbReference type="FunFam" id="3.30.70.270:FF:000001">
    <property type="entry name" value="Diguanylate cyclase domain protein"/>
    <property type="match status" value="1"/>
</dbReference>
<organism evidence="4 5">
    <name type="scientific">Streptomonospora litoralis</name>
    <dbReference type="NCBI Taxonomy" id="2498135"/>
    <lineage>
        <taxon>Bacteria</taxon>
        <taxon>Bacillati</taxon>
        <taxon>Actinomycetota</taxon>
        <taxon>Actinomycetes</taxon>
        <taxon>Streptosporangiales</taxon>
        <taxon>Nocardiopsidaceae</taxon>
        <taxon>Streptomonospora</taxon>
    </lineage>
</organism>
<feature type="transmembrane region" description="Helical" evidence="2">
    <location>
        <begin position="70"/>
        <end position="91"/>
    </location>
</feature>
<dbReference type="SUPFAM" id="SSF55073">
    <property type="entry name" value="Nucleotide cyclase"/>
    <property type="match status" value="1"/>
</dbReference>
<proteinExistence type="predicted"/>
<protein>
    <submittedName>
        <fullName evidence="4">Diguanylate cyclase DosC</fullName>
        <ecNumber evidence="4">2.7.7.65</ecNumber>
    </submittedName>
</protein>
<feature type="region of interest" description="Disordered" evidence="1">
    <location>
        <begin position="450"/>
        <end position="475"/>
    </location>
</feature>
<name>A0A4P6Q3X0_9ACTN</name>
<dbReference type="Proteomes" id="UP000292235">
    <property type="component" value="Chromosome"/>
</dbReference>
<dbReference type="InterPro" id="IPR029787">
    <property type="entry name" value="Nucleotide_cyclase"/>
</dbReference>
<feature type="transmembrane region" description="Helical" evidence="2">
    <location>
        <begin position="41"/>
        <end position="63"/>
    </location>
</feature>
<dbReference type="PROSITE" id="PS50887">
    <property type="entry name" value="GGDEF"/>
    <property type="match status" value="1"/>
</dbReference>
<sequence length="475" mass="49832">MSRVRAGEIQVAVAEEGAVNRKRLWRRPPDSSTLLAQPRGLIALIAAVVGGAVLFGVCAVACTPIRGAEVATFGALVVCAGLCVEAMRRLGKPSGLTRDLLGAWWLPAILLLPPLYSLLMPVPVYLLLQYRIRRAVVHRRVFNAASVAVSGFAASLLFHSVVAGGWSAGVSLPLEVTEDAVSTVDGALVALACCVVFTVLNNLSVAAAMVLSATGAPWRKLLADREALMVDGVELCAGITAAIVTGLSPLLLAVALPPVLLLQRSLLFEQLQKAARTDPKTGLLNAGTWEAEAGAELARVRGAGQTAAVLIIDIDHFKSVNDTYGHLFGDHVLLGVATTITGQLRRRDVVGRFGGEEFVVLLPGADMAEACRIAERLRLRVGRMEINADGEEVGITVSLGLAVLRVHSDDLIGLLAAADLALYRAKGAGRDRVCLPVVPRPAIPAQLAVVDDDPRSADAHPATSVAASDAAESDR</sequence>
<dbReference type="GO" id="GO:0052621">
    <property type="term" value="F:diguanylate cyclase activity"/>
    <property type="evidence" value="ECO:0007669"/>
    <property type="project" value="UniProtKB-EC"/>
</dbReference>
<feature type="transmembrane region" description="Helical" evidence="2">
    <location>
        <begin position="186"/>
        <end position="211"/>
    </location>
</feature>
<evidence type="ECO:0000256" key="2">
    <source>
        <dbReference type="SAM" id="Phobius"/>
    </source>
</evidence>
<keyword evidence="4" id="KW-0548">Nucleotidyltransferase</keyword>
<dbReference type="EMBL" id="CP036455">
    <property type="protein sequence ID" value="QBI55386.1"/>
    <property type="molecule type" value="Genomic_DNA"/>
</dbReference>
<dbReference type="PANTHER" id="PTHR45138">
    <property type="entry name" value="REGULATORY COMPONENTS OF SENSORY TRANSDUCTION SYSTEM"/>
    <property type="match status" value="1"/>
</dbReference>
<dbReference type="EC" id="2.7.7.65" evidence="4"/>
<keyword evidence="2" id="KW-1133">Transmembrane helix</keyword>
<dbReference type="InterPro" id="IPR000160">
    <property type="entry name" value="GGDEF_dom"/>
</dbReference>
<keyword evidence="4" id="KW-0808">Transferase</keyword>
<feature type="transmembrane region" description="Helical" evidence="2">
    <location>
        <begin position="232"/>
        <end position="256"/>
    </location>
</feature>
<dbReference type="KEGG" id="strr:EKD16_18110"/>
<dbReference type="CDD" id="cd01949">
    <property type="entry name" value="GGDEF"/>
    <property type="match status" value="1"/>
</dbReference>
<reference evidence="4 5" key="1">
    <citation type="submission" date="2019-02" db="EMBL/GenBank/DDBJ databases">
        <authorList>
            <person name="Khodamoradi S."/>
            <person name="Hahnke R.L."/>
            <person name="Kaempfer P."/>
            <person name="Schumann P."/>
            <person name="Rohde M."/>
            <person name="Steinert M."/>
            <person name="Luzhetskyy A."/>
            <person name="Wink J."/>
            <person name="Ruckert C."/>
        </authorList>
    </citation>
    <scope>NUCLEOTIDE SEQUENCE [LARGE SCALE GENOMIC DNA]</scope>
    <source>
        <strain evidence="4 5">M2</strain>
    </source>
</reference>
<keyword evidence="5" id="KW-1185">Reference proteome</keyword>
<feature type="transmembrane region" description="Helical" evidence="2">
    <location>
        <begin position="103"/>
        <end position="128"/>
    </location>
</feature>
<feature type="domain" description="GGDEF" evidence="3">
    <location>
        <begin position="305"/>
        <end position="438"/>
    </location>
</feature>
<evidence type="ECO:0000259" key="3">
    <source>
        <dbReference type="PROSITE" id="PS50887"/>
    </source>
</evidence>
<dbReference type="InterPro" id="IPR043128">
    <property type="entry name" value="Rev_trsase/Diguanyl_cyclase"/>
</dbReference>